<gene>
    <name evidence="2" type="ORF">PF006_g23934</name>
</gene>
<evidence type="ECO:0000313" key="3">
    <source>
        <dbReference type="Proteomes" id="UP000440732"/>
    </source>
</evidence>
<proteinExistence type="predicted"/>
<reference evidence="2 3" key="1">
    <citation type="submission" date="2018-08" db="EMBL/GenBank/DDBJ databases">
        <title>Genomic investigation of the strawberry pathogen Phytophthora fragariae indicates pathogenicity is determined by transcriptional variation in three key races.</title>
        <authorList>
            <person name="Adams T.M."/>
            <person name="Armitage A.D."/>
            <person name="Sobczyk M.K."/>
            <person name="Bates H.J."/>
            <person name="Dunwell J.M."/>
            <person name="Nellist C.F."/>
            <person name="Harrison R.J."/>
        </authorList>
    </citation>
    <scope>NUCLEOTIDE SEQUENCE [LARGE SCALE GENOMIC DNA]</scope>
    <source>
        <strain evidence="2 3">NOV-5</strain>
    </source>
</reference>
<comment type="caution">
    <text evidence="2">The sequence shown here is derived from an EMBL/GenBank/DDBJ whole genome shotgun (WGS) entry which is preliminary data.</text>
</comment>
<feature type="region of interest" description="Disordered" evidence="1">
    <location>
        <begin position="84"/>
        <end position="108"/>
    </location>
</feature>
<dbReference type="AlphaFoldDB" id="A0A6A3RGH1"/>
<protein>
    <submittedName>
        <fullName evidence="2">Uncharacterized protein</fullName>
    </submittedName>
</protein>
<dbReference type="EMBL" id="QXGA01002549">
    <property type="protein sequence ID" value="KAE9095761.1"/>
    <property type="molecule type" value="Genomic_DNA"/>
</dbReference>
<evidence type="ECO:0000313" key="2">
    <source>
        <dbReference type="EMBL" id="KAE9095761.1"/>
    </source>
</evidence>
<organism evidence="2 3">
    <name type="scientific">Phytophthora fragariae</name>
    <dbReference type="NCBI Taxonomy" id="53985"/>
    <lineage>
        <taxon>Eukaryota</taxon>
        <taxon>Sar</taxon>
        <taxon>Stramenopiles</taxon>
        <taxon>Oomycota</taxon>
        <taxon>Peronosporomycetes</taxon>
        <taxon>Peronosporales</taxon>
        <taxon>Peronosporaceae</taxon>
        <taxon>Phytophthora</taxon>
    </lineage>
</organism>
<name>A0A6A3RGH1_9STRA</name>
<dbReference type="Proteomes" id="UP000440732">
    <property type="component" value="Unassembled WGS sequence"/>
</dbReference>
<sequence>MDRRETLRSSCSATSVPILTSAPPDDCATGLAAKLSMGTFAPETEGAEAGAGVGPATGAALGAAVGLLGGVALASHDAPFDDREVAGDGFDGGLGSLEKVDEAGEDGDVEAEEGVALLTVVPEDE</sequence>
<evidence type="ECO:0000256" key="1">
    <source>
        <dbReference type="SAM" id="MobiDB-lite"/>
    </source>
</evidence>
<accession>A0A6A3RGH1</accession>